<evidence type="ECO:0000313" key="2">
    <source>
        <dbReference type="Proteomes" id="UP000518892"/>
    </source>
</evidence>
<sequence>MTINFDKILEKGLKGVRRSYVFMGLGVNSAEDDQLCNYQLTPVTNLKLLQDGLDKSTVENFKENYKEWVLNTAFRDALEAFHIFVEELFVCLIVLKKKAPSLEVVKKDIERFEKLPFPSKMEHLRKQFSVEPEYINHIKSINKTRNCLAHRGWVVSTNDYNNKPKSALVLSWRGMNMVLTDKDGERKCHMSELVGVVTKHETQVGLRFTDRSKEFTSGQVITLEPKELAEILWYWTMEMKKLVELSIEYAKNSGGKIVESKS</sequence>
<dbReference type="RefSeq" id="WP_183383621.1">
    <property type="nucleotide sequence ID" value="NZ_JACHXR010000004.1"/>
</dbReference>
<dbReference type="AlphaFoldDB" id="A0A7W5HLH8"/>
<evidence type="ECO:0000313" key="1">
    <source>
        <dbReference type="EMBL" id="MBB3231144.1"/>
    </source>
</evidence>
<dbReference type="EMBL" id="JACHXR010000004">
    <property type="protein sequence ID" value="MBB3231144.1"/>
    <property type="molecule type" value="Genomic_DNA"/>
</dbReference>
<accession>A0A7W5HLH8</accession>
<dbReference type="Proteomes" id="UP000518892">
    <property type="component" value="Unassembled WGS sequence"/>
</dbReference>
<protein>
    <submittedName>
        <fullName evidence="1">Uncharacterized protein</fullName>
    </submittedName>
</protein>
<reference evidence="1 2" key="1">
    <citation type="submission" date="2020-08" db="EMBL/GenBank/DDBJ databases">
        <title>Genomic Encyclopedia of Type Strains, Phase III (KMG-III): the genomes of soil and plant-associated and newly described type strains.</title>
        <authorList>
            <person name="Whitman W."/>
        </authorList>
    </citation>
    <scope>NUCLEOTIDE SEQUENCE [LARGE SCALE GENOMIC DNA]</scope>
    <source>
        <strain evidence="1 2">CECT 7744</strain>
    </source>
</reference>
<organism evidence="1 2">
    <name type="scientific">Halomonas stenophila</name>
    <dbReference type="NCBI Taxonomy" id="795312"/>
    <lineage>
        <taxon>Bacteria</taxon>
        <taxon>Pseudomonadati</taxon>
        <taxon>Pseudomonadota</taxon>
        <taxon>Gammaproteobacteria</taxon>
        <taxon>Oceanospirillales</taxon>
        <taxon>Halomonadaceae</taxon>
        <taxon>Halomonas</taxon>
    </lineage>
</organism>
<comment type="caution">
    <text evidence="1">The sequence shown here is derived from an EMBL/GenBank/DDBJ whole genome shotgun (WGS) entry which is preliminary data.</text>
</comment>
<name>A0A7W5HLH8_9GAMM</name>
<gene>
    <name evidence="1" type="ORF">FHR97_001996</name>
</gene>
<keyword evidence="2" id="KW-1185">Reference proteome</keyword>
<proteinExistence type="predicted"/>